<dbReference type="AlphaFoldDB" id="A0A4Q7MUD1"/>
<organism evidence="2 3">
    <name type="scientific">Pseudobacter ginsenosidimutans</name>
    <dbReference type="NCBI Taxonomy" id="661488"/>
    <lineage>
        <taxon>Bacteria</taxon>
        <taxon>Pseudomonadati</taxon>
        <taxon>Bacteroidota</taxon>
        <taxon>Chitinophagia</taxon>
        <taxon>Chitinophagales</taxon>
        <taxon>Chitinophagaceae</taxon>
        <taxon>Pseudobacter</taxon>
    </lineage>
</organism>
<sequence length="371" mass="41890">MKWKCDNRLTVMALLWCCLFVKTADAQVPRALYKQKGEYLPMAKNLPSYQALNNGFSAAQIRFLNDNMAAFMELMHKTPCINPPRGFEVGTYAGICGDGACHESKVMAGSAGYIIREWTITENNPVPERAAEGPGINVLFNDIRSMLKQGVYDRTGFAEPAVIKTIAGCPVLEGGFVVITKNKKPLFKYVSNETVLLGFIKDEEQAIKTAKEHFARGSSYQQWLRDKPGILKAVKEGLDILSRTNPADAKQKWEKAQADYAKMEEEMKQREAVELAENKSYLSAFESRLREYKQKMAAMPPEERKAPGSHTNGKKLVIPNPDFFDPMRKATDLQLVIIDLFRYDLDDRLPHQLIREIRETLDIAALAAYIK</sequence>
<dbReference type="EMBL" id="SGXA01000002">
    <property type="protein sequence ID" value="RZS70693.1"/>
    <property type="molecule type" value="Genomic_DNA"/>
</dbReference>
<protein>
    <submittedName>
        <fullName evidence="2">Uncharacterized protein</fullName>
    </submittedName>
</protein>
<dbReference type="Proteomes" id="UP000293874">
    <property type="component" value="Unassembled WGS sequence"/>
</dbReference>
<name>A0A4Q7MUD1_9BACT</name>
<keyword evidence="3" id="KW-1185">Reference proteome</keyword>
<feature type="chain" id="PRO_5020776260" evidence="1">
    <location>
        <begin position="27"/>
        <end position="371"/>
    </location>
</feature>
<evidence type="ECO:0000256" key="1">
    <source>
        <dbReference type="SAM" id="SignalP"/>
    </source>
</evidence>
<keyword evidence="1" id="KW-0732">Signal</keyword>
<evidence type="ECO:0000313" key="2">
    <source>
        <dbReference type="EMBL" id="RZS70693.1"/>
    </source>
</evidence>
<accession>A0A4Q7MUD1</accession>
<reference evidence="2 3" key="1">
    <citation type="submission" date="2019-02" db="EMBL/GenBank/DDBJ databases">
        <title>Genomic Encyclopedia of Type Strains, Phase IV (KMG-IV): sequencing the most valuable type-strain genomes for metagenomic binning, comparative biology and taxonomic classification.</title>
        <authorList>
            <person name="Goeker M."/>
        </authorList>
    </citation>
    <scope>NUCLEOTIDE SEQUENCE [LARGE SCALE GENOMIC DNA]</scope>
    <source>
        <strain evidence="2 3">DSM 18116</strain>
    </source>
</reference>
<evidence type="ECO:0000313" key="3">
    <source>
        <dbReference type="Proteomes" id="UP000293874"/>
    </source>
</evidence>
<dbReference type="RefSeq" id="WP_130541156.1">
    <property type="nucleotide sequence ID" value="NZ_CP042431.1"/>
</dbReference>
<comment type="caution">
    <text evidence="2">The sequence shown here is derived from an EMBL/GenBank/DDBJ whole genome shotgun (WGS) entry which is preliminary data.</text>
</comment>
<gene>
    <name evidence="2" type="ORF">EV199_2586</name>
</gene>
<dbReference type="OrthoDB" id="9884856at2"/>
<proteinExistence type="predicted"/>
<feature type="signal peptide" evidence="1">
    <location>
        <begin position="1"/>
        <end position="26"/>
    </location>
</feature>